<dbReference type="EMBL" id="AZHW01001115">
    <property type="protein sequence ID" value="ETW94121.1"/>
    <property type="molecule type" value="Genomic_DNA"/>
</dbReference>
<dbReference type="Proteomes" id="UP000019141">
    <property type="component" value="Unassembled WGS sequence"/>
</dbReference>
<dbReference type="GO" id="GO:0004140">
    <property type="term" value="F:dephospho-CoA kinase activity"/>
    <property type="evidence" value="ECO:0007669"/>
    <property type="project" value="UniProtKB-UniRule"/>
</dbReference>
<keyword evidence="3 5" id="KW-0067">ATP-binding</keyword>
<comment type="caution">
    <text evidence="7">The sequence shown here is derived from an EMBL/GenBank/DDBJ whole genome shotgun (WGS) entry which is preliminary data.</text>
</comment>
<comment type="function">
    <text evidence="5">Catalyzes the phosphorylation of the 3'-hydroxyl group of dephosphocoenzyme A to form coenzyme A.</text>
</comment>
<dbReference type="Gene3D" id="3.40.50.300">
    <property type="entry name" value="P-loop containing nucleotide triphosphate hydrolases"/>
    <property type="match status" value="1"/>
</dbReference>
<name>W4L9V4_ENTF1</name>
<keyword evidence="5" id="KW-0808">Transferase</keyword>
<dbReference type="InterPro" id="IPR027417">
    <property type="entry name" value="P-loop_NTPase"/>
</dbReference>
<evidence type="ECO:0000256" key="2">
    <source>
        <dbReference type="ARBA" id="ARBA00022741"/>
    </source>
</evidence>
<comment type="pathway">
    <text evidence="5">Cofactor biosynthesis; coenzyme A biosynthesis; CoA from (R)-pantothenate: step 5/5.</text>
</comment>
<dbReference type="PATRIC" id="fig|1429438.4.peg.6815"/>
<evidence type="ECO:0000256" key="6">
    <source>
        <dbReference type="NCBIfam" id="TIGR00152"/>
    </source>
</evidence>
<gene>
    <name evidence="5" type="primary">coaE</name>
    <name evidence="7" type="ORF">ETSY1_36245</name>
</gene>
<dbReference type="NCBIfam" id="TIGR00152">
    <property type="entry name" value="dephospho-CoA kinase"/>
    <property type="match status" value="1"/>
</dbReference>
<dbReference type="GO" id="GO:0005524">
    <property type="term" value="F:ATP binding"/>
    <property type="evidence" value="ECO:0007669"/>
    <property type="project" value="UniProtKB-UniRule"/>
</dbReference>
<dbReference type="UniPathway" id="UPA00241">
    <property type="reaction ID" value="UER00356"/>
</dbReference>
<dbReference type="HAMAP" id="MF_00376">
    <property type="entry name" value="Dephospho_CoA_kinase"/>
    <property type="match status" value="1"/>
</dbReference>
<dbReference type="InterPro" id="IPR001977">
    <property type="entry name" value="Depp_CoAkinase"/>
</dbReference>
<protein>
    <recommendedName>
        <fullName evidence="5 6">Dephospho-CoA kinase</fullName>
        <ecNumber evidence="5 6">2.7.1.24</ecNumber>
    </recommendedName>
    <alternativeName>
        <fullName evidence="5">Dephosphocoenzyme A kinase</fullName>
    </alternativeName>
</protein>
<dbReference type="EC" id="2.7.1.24" evidence="5 6"/>
<dbReference type="GO" id="GO:0005737">
    <property type="term" value="C:cytoplasm"/>
    <property type="evidence" value="ECO:0007669"/>
    <property type="project" value="UniProtKB-SubCell"/>
</dbReference>
<evidence type="ECO:0000256" key="3">
    <source>
        <dbReference type="ARBA" id="ARBA00022840"/>
    </source>
</evidence>
<evidence type="ECO:0000313" key="8">
    <source>
        <dbReference type="Proteomes" id="UP000019141"/>
    </source>
</evidence>
<reference evidence="7 8" key="1">
    <citation type="journal article" date="2014" name="Nature">
        <title>An environmental bacterial taxon with a large and distinct metabolic repertoire.</title>
        <authorList>
            <person name="Wilson M.C."/>
            <person name="Mori T."/>
            <person name="Ruckert C."/>
            <person name="Uria A.R."/>
            <person name="Helf M.J."/>
            <person name="Takada K."/>
            <person name="Gernert C."/>
            <person name="Steffens U.A."/>
            <person name="Heycke N."/>
            <person name="Schmitt S."/>
            <person name="Rinke C."/>
            <person name="Helfrich E.J."/>
            <person name="Brachmann A.O."/>
            <person name="Gurgui C."/>
            <person name="Wakimoto T."/>
            <person name="Kracht M."/>
            <person name="Crusemann M."/>
            <person name="Hentschel U."/>
            <person name="Abe I."/>
            <person name="Matsunaga S."/>
            <person name="Kalinowski J."/>
            <person name="Takeyama H."/>
            <person name="Piel J."/>
        </authorList>
    </citation>
    <scope>NUCLEOTIDE SEQUENCE [LARGE SCALE GENOMIC DNA]</scope>
    <source>
        <strain evidence="8">TSY1</strain>
    </source>
</reference>
<dbReference type="SUPFAM" id="SSF52540">
    <property type="entry name" value="P-loop containing nucleoside triphosphate hydrolases"/>
    <property type="match status" value="1"/>
</dbReference>
<dbReference type="HOGENOM" id="CLU_057180_2_1_7"/>
<sequence length="236" mass="26463">MPLIIGVAGAIATGKSSACKVLERHGAVHCDADKLVHTLYEPGKPAFDRIVTAFGEDVVGADGFIDRRMLGAKVFGKPKEMKRLGKAIGNIREAVDVVVEEWNATMGKADVAIMEAVSLIEAGYGEFCHQVWLFATRDQDLARQRLMVRNNFTEAEADQRLASQRPWEEREPASDVVLFNDGDLETLERQTLEAFHKTHQAWMADALPRSKYYDWWETVGRAKREAAEQERERSGS</sequence>
<keyword evidence="4 5" id="KW-0173">Coenzyme A biosynthesis</keyword>
<dbReference type="PANTHER" id="PTHR10695:SF46">
    <property type="entry name" value="BIFUNCTIONAL COENZYME A SYNTHASE-RELATED"/>
    <property type="match status" value="1"/>
</dbReference>
<dbReference type="PROSITE" id="PS51219">
    <property type="entry name" value="DPCK"/>
    <property type="match status" value="1"/>
</dbReference>
<dbReference type="AlphaFoldDB" id="W4L9V4"/>
<organism evidence="7 8">
    <name type="scientific">Entotheonella factor</name>
    <dbReference type="NCBI Taxonomy" id="1429438"/>
    <lineage>
        <taxon>Bacteria</taxon>
        <taxon>Pseudomonadati</taxon>
        <taxon>Nitrospinota/Tectimicrobiota group</taxon>
        <taxon>Candidatus Tectimicrobiota</taxon>
        <taxon>Candidatus Entotheonellia</taxon>
        <taxon>Candidatus Entotheonellales</taxon>
        <taxon>Candidatus Entotheonellaceae</taxon>
        <taxon>Candidatus Entotheonella</taxon>
    </lineage>
</organism>
<keyword evidence="5" id="KW-0963">Cytoplasm</keyword>
<keyword evidence="2 5" id="KW-0547">Nucleotide-binding</keyword>
<keyword evidence="8" id="KW-1185">Reference proteome</keyword>
<dbReference type="PANTHER" id="PTHR10695">
    <property type="entry name" value="DEPHOSPHO-COA KINASE-RELATED"/>
    <property type="match status" value="1"/>
</dbReference>
<accession>W4L9V4</accession>
<comment type="catalytic activity">
    <reaction evidence="5">
        <text>3'-dephospho-CoA + ATP = ADP + CoA + H(+)</text>
        <dbReference type="Rhea" id="RHEA:18245"/>
        <dbReference type="ChEBI" id="CHEBI:15378"/>
        <dbReference type="ChEBI" id="CHEBI:30616"/>
        <dbReference type="ChEBI" id="CHEBI:57287"/>
        <dbReference type="ChEBI" id="CHEBI:57328"/>
        <dbReference type="ChEBI" id="CHEBI:456216"/>
        <dbReference type="EC" id="2.7.1.24"/>
    </reaction>
</comment>
<comment type="subcellular location">
    <subcellularLocation>
        <location evidence="5">Cytoplasm</location>
    </subcellularLocation>
</comment>
<evidence type="ECO:0000256" key="1">
    <source>
        <dbReference type="ARBA" id="ARBA00009018"/>
    </source>
</evidence>
<dbReference type="CDD" id="cd02022">
    <property type="entry name" value="DPCK"/>
    <property type="match status" value="1"/>
</dbReference>
<comment type="similarity">
    <text evidence="1 5">Belongs to the CoaE family.</text>
</comment>
<feature type="binding site" evidence="5">
    <location>
        <begin position="12"/>
        <end position="17"/>
    </location>
    <ligand>
        <name>ATP</name>
        <dbReference type="ChEBI" id="CHEBI:30616"/>
    </ligand>
</feature>
<keyword evidence="5" id="KW-0418">Kinase</keyword>
<evidence type="ECO:0000256" key="5">
    <source>
        <dbReference type="HAMAP-Rule" id="MF_00376"/>
    </source>
</evidence>
<evidence type="ECO:0000256" key="4">
    <source>
        <dbReference type="ARBA" id="ARBA00022993"/>
    </source>
</evidence>
<evidence type="ECO:0000313" key="7">
    <source>
        <dbReference type="EMBL" id="ETW94121.1"/>
    </source>
</evidence>
<dbReference type="GO" id="GO:0015937">
    <property type="term" value="P:coenzyme A biosynthetic process"/>
    <property type="evidence" value="ECO:0007669"/>
    <property type="project" value="UniProtKB-UniRule"/>
</dbReference>
<dbReference type="Pfam" id="PF01121">
    <property type="entry name" value="CoaE"/>
    <property type="match status" value="1"/>
</dbReference>
<proteinExistence type="inferred from homology"/>